<organism evidence="2 3">
    <name type="scientific">Saxophila tyrrhenica</name>
    <dbReference type="NCBI Taxonomy" id="1690608"/>
    <lineage>
        <taxon>Eukaryota</taxon>
        <taxon>Fungi</taxon>
        <taxon>Dikarya</taxon>
        <taxon>Ascomycota</taxon>
        <taxon>Pezizomycotina</taxon>
        <taxon>Dothideomycetes</taxon>
        <taxon>Dothideomycetidae</taxon>
        <taxon>Mycosphaerellales</taxon>
        <taxon>Extremaceae</taxon>
        <taxon>Saxophila</taxon>
    </lineage>
</organism>
<reference evidence="2 3" key="1">
    <citation type="submission" date="2023-08" db="EMBL/GenBank/DDBJ databases">
        <title>Black Yeasts Isolated from many extreme environments.</title>
        <authorList>
            <person name="Coleine C."/>
            <person name="Stajich J.E."/>
            <person name="Selbmann L."/>
        </authorList>
    </citation>
    <scope>NUCLEOTIDE SEQUENCE [LARGE SCALE GENOMIC DNA]</scope>
    <source>
        <strain evidence="2 3">CCFEE 5935</strain>
    </source>
</reference>
<dbReference type="Proteomes" id="UP001337655">
    <property type="component" value="Unassembled WGS sequence"/>
</dbReference>
<dbReference type="GeneID" id="89928361"/>
<evidence type="ECO:0000313" key="2">
    <source>
        <dbReference type="EMBL" id="KAK5168453.1"/>
    </source>
</evidence>
<sequence>MVQTRAQQEKAAERVDDTTTEGQGDGAKAAAGTKRSKPSDNGALEESAGGEAADEGELAKEQPPAKSAKQYGDSNEKHPVLSKLLSSFASFPLHDCGLSKPTDPTAETILAHVLHALLTSTRISHQIANTTLKKVIEAGYAQLETLEKSTWGQRTQVLTDGGYTHYREKTSTELGELAKLVREKYDGDLNNLLRKAKEQGDGGGVRKAVRDGIGEVKGIGSVALDIFCDTVQGLWTELAPFVDPRSEETAREIGIPVEVEELYKAVGEDAVTMCKITAALTTVRLEGLLNEFSA</sequence>
<proteinExistence type="predicted"/>
<feature type="compositionally biased region" description="Basic and acidic residues" evidence="1">
    <location>
        <begin position="7"/>
        <end position="17"/>
    </location>
</feature>
<protein>
    <submittedName>
        <fullName evidence="2">Uncharacterized protein</fullName>
    </submittedName>
</protein>
<dbReference type="AlphaFoldDB" id="A0AAV9P703"/>
<name>A0AAV9P703_9PEZI</name>
<accession>A0AAV9P703</accession>
<dbReference type="EMBL" id="JAVRRT010000010">
    <property type="protein sequence ID" value="KAK5168453.1"/>
    <property type="molecule type" value="Genomic_DNA"/>
</dbReference>
<gene>
    <name evidence="2" type="ORF">LTR77_007023</name>
</gene>
<feature type="compositionally biased region" description="Low complexity" evidence="1">
    <location>
        <begin position="42"/>
        <end position="51"/>
    </location>
</feature>
<keyword evidence="3" id="KW-1185">Reference proteome</keyword>
<dbReference type="RefSeq" id="XP_064658063.1">
    <property type="nucleotide sequence ID" value="XM_064804262.1"/>
</dbReference>
<comment type="caution">
    <text evidence="2">The sequence shown here is derived from an EMBL/GenBank/DDBJ whole genome shotgun (WGS) entry which is preliminary data.</text>
</comment>
<evidence type="ECO:0000256" key="1">
    <source>
        <dbReference type="SAM" id="MobiDB-lite"/>
    </source>
</evidence>
<feature type="region of interest" description="Disordered" evidence="1">
    <location>
        <begin position="1"/>
        <end position="77"/>
    </location>
</feature>
<evidence type="ECO:0000313" key="3">
    <source>
        <dbReference type="Proteomes" id="UP001337655"/>
    </source>
</evidence>